<dbReference type="GO" id="GO:0007015">
    <property type="term" value="P:actin filament organization"/>
    <property type="evidence" value="ECO:0007669"/>
    <property type="project" value="TreeGrafter"/>
</dbReference>
<dbReference type="GO" id="GO:0005524">
    <property type="term" value="F:ATP binding"/>
    <property type="evidence" value="ECO:0007669"/>
    <property type="project" value="UniProtKB-KW"/>
</dbReference>
<dbReference type="PANTHER" id="PTHR13140:SF857">
    <property type="entry name" value="MYOSIN-11"/>
    <property type="match status" value="1"/>
</dbReference>
<evidence type="ECO:0000313" key="12">
    <source>
        <dbReference type="Proteomes" id="UP000281553"/>
    </source>
</evidence>
<dbReference type="GO" id="GO:0005737">
    <property type="term" value="C:cytoplasm"/>
    <property type="evidence" value="ECO:0007669"/>
    <property type="project" value="TreeGrafter"/>
</dbReference>
<feature type="region of interest" description="Actin-binding" evidence="8">
    <location>
        <begin position="62"/>
        <end position="84"/>
    </location>
</feature>
<dbReference type="PANTHER" id="PTHR13140">
    <property type="entry name" value="MYOSIN"/>
    <property type="match status" value="1"/>
</dbReference>
<evidence type="ECO:0000256" key="9">
    <source>
        <dbReference type="SAM" id="Coils"/>
    </source>
</evidence>
<evidence type="ECO:0000256" key="3">
    <source>
        <dbReference type="ARBA" id="ARBA00022840"/>
    </source>
</evidence>
<dbReference type="Gene3D" id="3.30.70.1590">
    <property type="match status" value="1"/>
</dbReference>
<protein>
    <recommendedName>
        <fullName evidence="10">Myosin motor domain-containing protein</fullName>
    </recommendedName>
</protein>
<evidence type="ECO:0000256" key="5">
    <source>
        <dbReference type="ARBA" id="ARBA00023123"/>
    </source>
</evidence>
<evidence type="ECO:0000313" key="11">
    <source>
        <dbReference type="EMBL" id="VDN14381.1"/>
    </source>
</evidence>
<sequence length="309" mass="35794">MHRKLDMRSGVTCVVELYGAIWKDAEIVSMSATAGNETQFGPARSVRKGMMRTVSQLYKESLIRLMTVLQNTNPNFVRCIIPNHEKRAGRIDVPLVLDQLKCNGVLEGIRICRQGFPSRVPFQEFRQRYEILTPDIFSKGYMDGRKAVELMVKHLELSPELYRLGQSKIFFKAGVLAQLEEDRDIRLTDIMVRFQAYCRCYLAKKNVQQRIQDIQAIRIIQRNCVAYLKLRNWSWWRLFTKVRPLLSVTRQEEIVAAKEEELKQVQDALTKTSTHLSETAAAYEEAQKKVTELEAELQLEHEALNALDE</sequence>
<dbReference type="Pfam" id="PF00063">
    <property type="entry name" value="Myosin_head"/>
    <property type="match status" value="1"/>
</dbReference>
<evidence type="ECO:0000256" key="7">
    <source>
        <dbReference type="ARBA" id="ARBA00023203"/>
    </source>
</evidence>
<keyword evidence="2" id="KW-0547">Nucleotide-binding</keyword>
<accession>A0A3P7M8R5</accession>
<dbReference type="Gene3D" id="1.20.58.530">
    <property type="match status" value="1"/>
</dbReference>
<dbReference type="SMART" id="SM00242">
    <property type="entry name" value="MYSc"/>
    <property type="match status" value="1"/>
</dbReference>
<dbReference type="GO" id="GO:0016459">
    <property type="term" value="C:myosin complex"/>
    <property type="evidence" value="ECO:0007669"/>
    <property type="project" value="UniProtKB-KW"/>
</dbReference>
<keyword evidence="6" id="KW-0505">Motor protein</keyword>
<dbReference type="AlphaFoldDB" id="A0A3P7M8R5"/>
<evidence type="ECO:0000256" key="1">
    <source>
        <dbReference type="ARBA" id="ARBA00008314"/>
    </source>
</evidence>
<gene>
    <name evidence="11" type="ORF">DILT_LOCUS10212</name>
</gene>
<dbReference type="Proteomes" id="UP000281553">
    <property type="component" value="Unassembled WGS sequence"/>
</dbReference>
<dbReference type="Gene3D" id="1.20.5.340">
    <property type="match status" value="1"/>
</dbReference>
<feature type="domain" description="Myosin motor" evidence="10">
    <location>
        <begin position="1"/>
        <end position="184"/>
    </location>
</feature>
<keyword evidence="7 8" id="KW-0009">Actin-binding</keyword>
<evidence type="ECO:0000256" key="6">
    <source>
        <dbReference type="ARBA" id="ARBA00023175"/>
    </source>
</evidence>
<organism evidence="11 12">
    <name type="scientific">Dibothriocephalus latus</name>
    <name type="common">Fish tapeworm</name>
    <name type="synonym">Diphyllobothrium latum</name>
    <dbReference type="NCBI Taxonomy" id="60516"/>
    <lineage>
        <taxon>Eukaryota</taxon>
        <taxon>Metazoa</taxon>
        <taxon>Spiralia</taxon>
        <taxon>Lophotrochozoa</taxon>
        <taxon>Platyhelminthes</taxon>
        <taxon>Cestoda</taxon>
        <taxon>Eucestoda</taxon>
        <taxon>Diphyllobothriidea</taxon>
        <taxon>Diphyllobothriidae</taxon>
        <taxon>Dibothriocephalus</taxon>
    </lineage>
</organism>
<name>A0A3P7M8R5_DIBLA</name>
<dbReference type="SUPFAM" id="SSF52540">
    <property type="entry name" value="P-loop containing nucleoside triphosphate hydrolases"/>
    <property type="match status" value="1"/>
</dbReference>
<evidence type="ECO:0000256" key="8">
    <source>
        <dbReference type="PROSITE-ProRule" id="PRU00782"/>
    </source>
</evidence>
<dbReference type="GO" id="GO:0051015">
    <property type="term" value="F:actin filament binding"/>
    <property type="evidence" value="ECO:0007669"/>
    <property type="project" value="TreeGrafter"/>
</dbReference>
<dbReference type="OrthoDB" id="6257407at2759"/>
<feature type="coiled-coil region" evidence="9">
    <location>
        <begin position="248"/>
        <end position="303"/>
    </location>
</feature>
<dbReference type="Gene3D" id="3.40.850.10">
    <property type="entry name" value="Kinesin motor domain"/>
    <property type="match status" value="1"/>
</dbReference>
<evidence type="ECO:0000259" key="10">
    <source>
        <dbReference type="PROSITE" id="PS51456"/>
    </source>
</evidence>
<evidence type="ECO:0000256" key="2">
    <source>
        <dbReference type="ARBA" id="ARBA00022741"/>
    </source>
</evidence>
<comment type="similarity">
    <text evidence="1 8">Belongs to the TRAFAC class myosin-kinesin ATPase superfamily. Myosin family.</text>
</comment>
<comment type="caution">
    <text evidence="8">Lacks conserved residue(s) required for the propagation of feature annotation.</text>
</comment>
<dbReference type="GO" id="GO:0000146">
    <property type="term" value="F:microfilament motor activity"/>
    <property type="evidence" value="ECO:0007669"/>
    <property type="project" value="TreeGrafter"/>
</dbReference>
<dbReference type="PROSITE" id="PS51456">
    <property type="entry name" value="MYOSIN_MOTOR"/>
    <property type="match status" value="1"/>
</dbReference>
<proteinExistence type="inferred from homology"/>
<dbReference type="PROSITE" id="PS50096">
    <property type="entry name" value="IQ"/>
    <property type="match status" value="1"/>
</dbReference>
<dbReference type="FunFam" id="1.20.5.4820:FF:000002">
    <property type="entry name" value="Myosin heavy chain 10"/>
    <property type="match status" value="1"/>
</dbReference>
<keyword evidence="4 9" id="KW-0175">Coiled coil</keyword>
<keyword evidence="3" id="KW-0067">ATP-binding</keyword>
<feature type="non-terminal residue" evidence="11">
    <location>
        <position position="309"/>
    </location>
</feature>
<dbReference type="InterPro" id="IPR001609">
    <property type="entry name" value="Myosin_head_motor_dom-like"/>
</dbReference>
<reference evidence="11 12" key="1">
    <citation type="submission" date="2018-11" db="EMBL/GenBank/DDBJ databases">
        <authorList>
            <consortium name="Pathogen Informatics"/>
        </authorList>
    </citation>
    <scope>NUCLEOTIDE SEQUENCE [LARGE SCALE GENOMIC DNA]</scope>
</reference>
<dbReference type="GO" id="GO:0016020">
    <property type="term" value="C:membrane"/>
    <property type="evidence" value="ECO:0007669"/>
    <property type="project" value="TreeGrafter"/>
</dbReference>
<evidence type="ECO:0000256" key="4">
    <source>
        <dbReference type="ARBA" id="ARBA00023054"/>
    </source>
</evidence>
<keyword evidence="12" id="KW-1185">Reference proteome</keyword>
<dbReference type="InterPro" id="IPR036961">
    <property type="entry name" value="Kinesin_motor_dom_sf"/>
</dbReference>
<dbReference type="InterPro" id="IPR027417">
    <property type="entry name" value="P-loop_NTPase"/>
</dbReference>
<keyword evidence="5 8" id="KW-0518">Myosin</keyword>
<dbReference type="EMBL" id="UYRU01059085">
    <property type="protein sequence ID" value="VDN14381.1"/>
    <property type="molecule type" value="Genomic_DNA"/>
</dbReference>
<dbReference type="Gene3D" id="4.10.270.10">
    <property type="entry name" value="Myosin, subunit A"/>
    <property type="match status" value="1"/>
</dbReference>